<dbReference type="AlphaFoldDB" id="A0A7W7NWY8"/>
<sequence length="109" mass="11350">MKIRKNAAFAVLGAMLVTITASPVLAETAKSAATAAAKYNTTDTTIGALMDDPASKAVLVKHVPGMANNPQMDMARSMTLRQVQGYASDMLTDDVLAAIDKDLAALPAK</sequence>
<dbReference type="Proteomes" id="UP000555448">
    <property type="component" value="Unassembled WGS sequence"/>
</dbReference>
<protein>
    <submittedName>
        <fullName evidence="2">Para-nitrobenzyl esterase</fullName>
        <ecNumber evidence="2">3.1.1.-</ecNumber>
    </submittedName>
</protein>
<accession>A0A7W7NWY8</accession>
<feature type="signal peptide" evidence="1">
    <location>
        <begin position="1"/>
        <end position="26"/>
    </location>
</feature>
<keyword evidence="1" id="KW-0732">Signal</keyword>
<dbReference type="EMBL" id="JACHLR010000008">
    <property type="protein sequence ID" value="MBB4858889.1"/>
    <property type="molecule type" value="Genomic_DNA"/>
</dbReference>
<proteinExistence type="predicted"/>
<evidence type="ECO:0000313" key="3">
    <source>
        <dbReference type="Proteomes" id="UP000555448"/>
    </source>
</evidence>
<organism evidence="2 3">
    <name type="scientific">Novosphingobium chloroacetimidivorans</name>
    <dbReference type="NCBI Taxonomy" id="1428314"/>
    <lineage>
        <taxon>Bacteria</taxon>
        <taxon>Pseudomonadati</taxon>
        <taxon>Pseudomonadota</taxon>
        <taxon>Alphaproteobacteria</taxon>
        <taxon>Sphingomonadales</taxon>
        <taxon>Sphingomonadaceae</taxon>
        <taxon>Novosphingobium</taxon>
    </lineage>
</organism>
<name>A0A7W7NWY8_9SPHN</name>
<keyword evidence="2" id="KW-0378">Hydrolase</keyword>
<dbReference type="GO" id="GO:0016787">
    <property type="term" value="F:hydrolase activity"/>
    <property type="evidence" value="ECO:0007669"/>
    <property type="project" value="UniProtKB-KW"/>
</dbReference>
<gene>
    <name evidence="2" type="ORF">HNO88_002215</name>
</gene>
<dbReference type="RefSeq" id="WP_246381555.1">
    <property type="nucleotide sequence ID" value="NZ_JACHLR010000008.1"/>
</dbReference>
<comment type="caution">
    <text evidence="2">The sequence shown here is derived from an EMBL/GenBank/DDBJ whole genome shotgun (WGS) entry which is preliminary data.</text>
</comment>
<evidence type="ECO:0000256" key="1">
    <source>
        <dbReference type="SAM" id="SignalP"/>
    </source>
</evidence>
<feature type="chain" id="PRO_5031079161" evidence="1">
    <location>
        <begin position="27"/>
        <end position="109"/>
    </location>
</feature>
<dbReference type="EC" id="3.1.1.-" evidence="2"/>
<reference evidence="2 3" key="1">
    <citation type="submission" date="2020-08" db="EMBL/GenBank/DDBJ databases">
        <title>Functional genomics of gut bacteria from endangered species of beetles.</title>
        <authorList>
            <person name="Carlos-Shanley C."/>
        </authorList>
    </citation>
    <scope>NUCLEOTIDE SEQUENCE [LARGE SCALE GENOMIC DNA]</scope>
    <source>
        <strain evidence="2 3">S00245</strain>
    </source>
</reference>
<evidence type="ECO:0000313" key="2">
    <source>
        <dbReference type="EMBL" id="MBB4858889.1"/>
    </source>
</evidence>
<keyword evidence="3" id="KW-1185">Reference proteome</keyword>